<dbReference type="InterPro" id="IPR011009">
    <property type="entry name" value="Kinase-like_dom_sf"/>
</dbReference>
<accession>A0A834TXZ3</accession>
<keyword evidence="5" id="KW-0433">Leucine-rich repeat</keyword>
<evidence type="ECO:0000313" key="20">
    <source>
        <dbReference type="EMBL" id="KAF7830648.1"/>
    </source>
</evidence>
<feature type="transmembrane region" description="Helical" evidence="18">
    <location>
        <begin position="21"/>
        <end position="40"/>
    </location>
</feature>
<feature type="binding site" evidence="17">
    <location>
        <position position="814"/>
    </location>
    <ligand>
        <name>ATP</name>
        <dbReference type="ChEBI" id="CHEBI:30616"/>
    </ligand>
</feature>
<dbReference type="InterPro" id="IPR000719">
    <property type="entry name" value="Prot_kinase_dom"/>
</dbReference>
<evidence type="ECO:0000256" key="8">
    <source>
        <dbReference type="ARBA" id="ARBA00022729"/>
    </source>
</evidence>
<dbReference type="Gene3D" id="3.80.10.10">
    <property type="entry name" value="Ribonuclease Inhibitor"/>
    <property type="match status" value="4"/>
</dbReference>
<feature type="domain" description="Protein kinase" evidence="19">
    <location>
        <begin position="780"/>
        <end position="1070"/>
    </location>
</feature>
<name>A0A834TXZ3_9FABA</name>
<dbReference type="PROSITE" id="PS00108">
    <property type="entry name" value="PROTEIN_KINASE_ST"/>
    <property type="match status" value="1"/>
</dbReference>
<dbReference type="FunFam" id="3.80.10.10:FF:000472">
    <property type="entry name" value="LRR receptor-like serine/threonine-protein kinase RCH1"/>
    <property type="match status" value="1"/>
</dbReference>
<evidence type="ECO:0000313" key="21">
    <source>
        <dbReference type="Proteomes" id="UP000634136"/>
    </source>
</evidence>
<keyword evidence="12 17" id="KW-0067">ATP-binding</keyword>
<evidence type="ECO:0000256" key="9">
    <source>
        <dbReference type="ARBA" id="ARBA00022737"/>
    </source>
</evidence>
<dbReference type="InterPro" id="IPR055414">
    <property type="entry name" value="LRR_R13L4/SHOC2-like"/>
</dbReference>
<reference evidence="20" key="1">
    <citation type="submission" date="2020-09" db="EMBL/GenBank/DDBJ databases">
        <title>Genome-Enabled Discovery of Anthraquinone Biosynthesis in Senna tora.</title>
        <authorList>
            <person name="Kang S.-H."/>
            <person name="Pandey R.P."/>
            <person name="Lee C.-M."/>
            <person name="Sim J.-S."/>
            <person name="Jeong J.-T."/>
            <person name="Choi B.-S."/>
            <person name="Jung M."/>
            <person name="Ginzburg D."/>
            <person name="Zhao K."/>
            <person name="Won S.Y."/>
            <person name="Oh T.-J."/>
            <person name="Yu Y."/>
            <person name="Kim N.-H."/>
            <person name="Lee O.R."/>
            <person name="Lee T.-H."/>
            <person name="Bashyal P."/>
            <person name="Kim T.-S."/>
            <person name="Lee W.-H."/>
            <person name="Kawkins C."/>
            <person name="Kim C.-K."/>
            <person name="Kim J.S."/>
            <person name="Ahn B.O."/>
            <person name="Rhee S.Y."/>
            <person name="Sohng J.K."/>
        </authorList>
    </citation>
    <scope>NUCLEOTIDE SEQUENCE</scope>
    <source>
        <tissue evidence="20">Leaf</tissue>
    </source>
</reference>
<feature type="transmembrane region" description="Helical" evidence="18">
    <location>
        <begin position="719"/>
        <end position="742"/>
    </location>
</feature>
<dbReference type="Pfam" id="PF00069">
    <property type="entry name" value="Pkinase"/>
    <property type="match status" value="1"/>
</dbReference>
<dbReference type="PROSITE" id="PS00107">
    <property type="entry name" value="PROTEIN_KINASE_ATP"/>
    <property type="match status" value="1"/>
</dbReference>
<keyword evidence="4" id="KW-0723">Serine/threonine-protein kinase</keyword>
<dbReference type="Gene3D" id="1.10.510.10">
    <property type="entry name" value="Transferase(Phosphotransferase) domain 1"/>
    <property type="match status" value="1"/>
</dbReference>
<comment type="subcellular location">
    <subcellularLocation>
        <location evidence="1">Cell membrane</location>
        <topology evidence="1">Single-pass membrane protein</topology>
    </subcellularLocation>
    <subcellularLocation>
        <location evidence="2">Membrane</location>
        <topology evidence="2">Single-pass type I membrane protein</topology>
    </subcellularLocation>
</comment>
<comment type="caution">
    <text evidence="20">The sequence shown here is derived from an EMBL/GenBank/DDBJ whole genome shotgun (WGS) entry which is preliminary data.</text>
</comment>
<dbReference type="SUPFAM" id="SSF52047">
    <property type="entry name" value="RNI-like"/>
    <property type="match status" value="1"/>
</dbReference>
<dbReference type="GO" id="GO:0001653">
    <property type="term" value="F:peptide receptor activity"/>
    <property type="evidence" value="ECO:0007669"/>
    <property type="project" value="UniProtKB-ARBA"/>
</dbReference>
<dbReference type="InterPro" id="IPR003591">
    <property type="entry name" value="Leu-rich_rpt_typical-subtyp"/>
</dbReference>
<dbReference type="FunFam" id="3.80.10.10:FF:000333">
    <property type="entry name" value="LRR receptor-like serine/threonine-protein kinase RCH1"/>
    <property type="match status" value="1"/>
</dbReference>
<dbReference type="Gene3D" id="3.30.200.20">
    <property type="entry name" value="Phosphorylase Kinase, domain 1"/>
    <property type="match status" value="1"/>
</dbReference>
<dbReference type="GO" id="GO:0005524">
    <property type="term" value="F:ATP binding"/>
    <property type="evidence" value="ECO:0007669"/>
    <property type="project" value="UniProtKB-UniRule"/>
</dbReference>
<dbReference type="PROSITE" id="PS50011">
    <property type="entry name" value="PROTEIN_KINASE_DOM"/>
    <property type="match status" value="1"/>
</dbReference>
<keyword evidence="8" id="KW-0732">Signal</keyword>
<evidence type="ECO:0000256" key="3">
    <source>
        <dbReference type="ARBA" id="ARBA00008684"/>
    </source>
</evidence>
<dbReference type="AlphaFoldDB" id="A0A834TXZ3"/>
<evidence type="ECO:0000256" key="18">
    <source>
        <dbReference type="SAM" id="Phobius"/>
    </source>
</evidence>
<dbReference type="OrthoDB" id="676979at2759"/>
<dbReference type="Proteomes" id="UP000634136">
    <property type="component" value="Unassembled WGS sequence"/>
</dbReference>
<dbReference type="Pfam" id="PF23598">
    <property type="entry name" value="LRR_14"/>
    <property type="match status" value="2"/>
</dbReference>
<dbReference type="Pfam" id="PF08263">
    <property type="entry name" value="LRRNT_2"/>
    <property type="match status" value="1"/>
</dbReference>
<dbReference type="SMART" id="SM00220">
    <property type="entry name" value="S_TKc"/>
    <property type="match status" value="1"/>
</dbReference>
<dbReference type="InterPro" id="IPR013210">
    <property type="entry name" value="LRR_N_plant-typ"/>
</dbReference>
<dbReference type="PANTHER" id="PTHR27000">
    <property type="entry name" value="LEUCINE-RICH REPEAT RECEPTOR-LIKE PROTEIN KINASE FAMILY PROTEIN-RELATED"/>
    <property type="match status" value="1"/>
</dbReference>
<keyword evidence="10 17" id="KW-0547">Nucleotide-binding</keyword>
<proteinExistence type="inferred from homology"/>
<dbReference type="PANTHER" id="PTHR27000:SF681">
    <property type="entry name" value="LRR RECEPTOR-LIKE KINASE"/>
    <property type="match status" value="1"/>
</dbReference>
<keyword evidence="9" id="KW-0677">Repeat</keyword>
<dbReference type="Pfam" id="PF00560">
    <property type="entry name" value="LRR_1"/>
    <property type="match status" value="5"/>
</dbReference>
<keyword evidence="11 20" id="KW-0418">Kinase</keyword>
<dbReference type="InterPro" id="IPR017441">
    <property type="entry name" value="Protein_kinase_ATP_BS"/>
</dbReference>
<dbReference type="GO" id="GO:0010449">
    <property type="term" value="P:root meristem growth"/>
    <property type="evidence" value="ECO:0007669"/>
    <property type="project" value="UniProtKB-ARBA"/>
</dbReference>
<evidence type="ECO:0000256" key="14">
    <source>
        <dbReference type="ARBA" id="ARBA00023136"/>
    </source>
</evidence>
<dbReference type="GO" id="GO:0005886">
    <property type="term" value="C:plasma membrane"/>
    <property type="evidence" value="ECO:0007669"/>
    <property type="project" value="UniProtKB-SubCell"/>
</dbReference>
<keyword evidence="15 20" id="KW-0675">Receptor</keyword>
<dbReference type="SMART" id="SM00369">
    <property type="entry name" value="LRR_TYP"/>
    <property type="match status" value="11"/>
</dbReference>
<dbReference type="InterPro" id="IPR001611">
    <property type="entry name" value="Leu-rich_rpt"/>
</dbReference>
<comment type="similarity">
    <text evidence="3">Belongs to the protein kinase superfamily. Ser/Thr protein kinase family.</text>
</comment>
<dbReference type="PRINTS" id="PR00019">
    <property type="entry name" value="LEURICHRPT"/>
</dbReference>
<evidence type="ECO:0000256" key="16">
    <source>
        <dbReference type="ARBA" id="ARBA00023180"/>
    </source>
</evidence>
<evidence type="ECO:0000256" key="6">
    <source>
        <dbReference type="ARBA" id="ARBA00022679"/>
    </source>
</evidence>
<organism evidence="20 21">
    <name type="scientific">Senna tora</name>
    <dbReference type="NCBI Taxonomy" id="362788"/>
    <lineage>
        <taxon>Eukaryota</taxon>
        <taxon>Viridiplantae</taxon>
        <taxon>Streptophyta</taxon>
        <taxon>Embryophyta</taxon>
        <taxon>Tracheophyta</taxon>
        <taxon>Spermatophyta</taxon>
        <taxon>Magnoliopsida</taxon>
        <taxon>eudicotyledons</taxon>
        <taxon>Gunneridae</taxon>
        <taxon>Pentapetalae</taxon>
        <taxon>rosids</taxon>
        <taxon>fabids</taxon>
        <taxon>Fabales</taxon>
        <taxon>Fabaceae</taxon>
        <taxon>Caesalpinioideae</taxon>
        <taxon>Cassia clade</taxon>
        <taxon>Senna</taxon>
    </lineage>
</organism>
<dbReference type="FunFam" id="3.30.200.20:FF:000748">
    <property type="entry name" value="LRR receptor-like serine/threonine-protein kinase RCH1"/>
    <property type="match status" value="1"/>
</dbReference>
<protein>
    <submittedName>
        <fullName evidence="20">LRR receptor-like serine/threonine-protein kinase RCH1</fullName>
    </submittedName>
</protein>
<keyword evidence="6" id="KW-0808">Transferase</keyword>
<evidence type="ECO:0000256" key="7">
    <source>
        <dbReference type="ARBA" id="ARBA00022692"/>
    </source>
</evidence>
<dbReference type="GO" id="GO:0004674">
    <property type="term" value="F:protein serine/threonine kinase activity"/>
    <property type="evidence" value="ECO:0007669"/>
    <property type="project" value="UniProtKB-KW"/>
</dbReference>
<dbReference type="EMBL" id="JAAIUW010000005">
    <property type="protein sequence ID" value="KAF7830648.1"/>
    <property type="molecule type" value="Genomic_DNA"/>
</dbReference>
<evidence type="ECO:0000256" key="17">
    <source>
        <dbReference type="PROSITE-ProRule" id="PRU10141"/>
    </source>
</evidence>
<evidence type="ECO:0000259" key="19">
    <source>
        <dbReference type="PROSITE" id="PS50011"/>
    </source>
</evidence>
<sequence>MELWEFQYPTIHDIEKHRDNAITLFILFLNISLFPSISALNQEGLSLLSWLSTFNSSDESATSFSSWNPTHKDPCTWDYIKCSKDGFVSEITIKSINLRSSFPTQVLSFPHLTTLVISNGNLTGEIPSSVGNLTSLLTLDLSFNALSGSIPAEIGKLHNLQWLSLNSNSLQGGIPAEIGNFSKLRQMELYDNQLSGKIPAEIGMLKNLETFRAGGNQGIHGEIPMQISNCKALTLLGLADTGVSGEIPSSIGELTNLKTLSVYTANLTGHIPPEIHNCSALENLFLYENQLSGNIPYELGFMKSLKRVLLWQNNLTGTIPESLGNCTSLMVIDFSMNSLEGELPVNFRNLLSMEEFLVSDNSISGEIPSYIGNFSRLKQLELDNNLLSGKIPPVMGQLKELTLFYAWQNQLQGSIPTELSNCEKLEAVDLSHNFLTGSIPSSLFHLENLTQLLLISNQLSGQIPPDIGSCTSLIRLRIGSNNLTGQIPPEIGLLSSLSFLELSDNLLTGEIPDQIGNCNQLEMLDLHRNQLQGTIPSSFEFLTVLNVLDLSANRLTGSIPHNLGKLTSLNKLIISGNSITDLIPQSLGLCKNLQLLDISNNRITGSIPDEIGQLQGLDILLNLSWNSLTGPIPDSFINLSKLSNLDLSHNKLTGSLRVLGSLDNLVSLNVSYNSFSGSLPDNKFFHDLPAAAFAGNPDLCIDKCDMNGNSQGTKSIRNIIIYTFLGVILTAMFVTFGVILALRIQGTTFGRKFDEESELEWAFTPFQKLNFSINDIITKLSDSNIIGKGCSGIVYRVETPMKQTIAVKKLWPIKNDEQPERDLFSAEVQTLGSIRHKNIVRLLGCCNNGRTRLLLFDYICNGSLHGLLHEKRLFLDWDARYKIILGTAQGLEYLHHDCIPPIVHRDIKANNILVGPQFEAFLADFGLAKLVNSSECSKASAIVAGSYGYIAPEYGYSLRITEKSDVYSYGVVLLELLTGMEPTDNRIPEGAHIVTWVNREIREKRTEFSSILDQQLVLQCGTRTQEMLQVLGVALLCVNPSPEERPTMKDVTAMLKEIRHECDNYEKPSFLHKGAVTNQKVAVHCSSFSRSCEPLIESSSSSSSS</sequence>
<dbReference type="SUPFAM" id="SSF52058">
    <property type="entry name" value="L domain-like"/>
    <property type="match status" value="1"/>
</dbReference>
<gene>
    <name evidence="20" type="ORF">G2W53_012981</name>
</gene>
<dbReference type="SUPFAM" id="SSF56112">
    <property type="entry name" value="Protein kinase-like (PK-like)"/>
    <property type="match status" value="1"/>
</dbReference>
<dbReference type="InterPro" id="IPR032675">
    <property type="entry name" value="LRR_dom_sf"/>
</dbReference>
<evidence type="ECO:0000256" key="4">
    <source>
        <dbReference type="ARBA" id="ARBA00022527"/>
    </source>
</evidence>
<evidence type="ECO:0000256" key="1">
    <source>
        <dbReference type="ARBA" id="ARBA00004162"/>
    </source>
</evidence>
<evidence type="ECO:0000256" key="11">
    <source>
        <dbReference type="ARBA" id="ARBA00022777"/>
    </source>
</evidence>
<dbReference type="PROSITE" id="PS51450">
    <property type="entry name" value="LRR"/>
    <property type="match status" value="2"/>
</dbReference>
<evidence type="ECO:0000256" key="2">
    <source>
        <dbReference type="ARBA" id="ARBA00004479"/>
    </source>
</evidence>
<keyword evidence="7 18" id="KW-0812">Transmembrane</keyword>
<evidence type="ECO:0000256" key="5">
    <source>
        <dbReference type="ARBA" id="ARBA00022614"/>
    </source>
</evidence>
<keyword evidence="14 18" id="KW-0472">Membrane</keyword>
<evidence type="ECO:0000256" key="15">
    <source>
        <dbReference type="ARBA" id="ARBA00023170"/>
    </source>
</evidence>
<keyword evidence="21" id="KW-1185">Reference proteome</keyword>
<evidence type="ECO:0000256" key="12">
    <source>
        <dbReference type="ARBA" id="ARBA00022840"/>
    </source>
</evidence>
<keyword evidence="13 18" id="KW-1133">Transmembrane helix</keyword>
<dbReference type="FunFam" id="3.80.10.10:FF:000760">
    <property type="entry name" value="LRR receptor-like serine/threonine-protein kinase RCH1"/>
    <property type="match status" value="1"/>
</dbReference>
<keyword evidence="16" id="KW-0325">Glycoprotein</keyword>
<dbReference type="InterPro" id="IPR008271">
    <property type="entry name" value="Ser/Thr_kinase_AS"/>
</dbReference>
<evidence type="ECO:0000256" key="10">
    <source>
        <dbReference type="ARBA" id="ARBA00022741"/>
    </source>
</evidence>
<dbReference type="FunFam" id="1.10.510.10:FF:000276">
    <property type="entry name" value="LRR receptor-like serine/threonine-protein kinase RCH1"/>
    <property type="match status" value="1"/>
</dbReference>
<evidence type="ECO:0000256" key="13">
    <source>
        <dbReference type="ARBA" id="ARBA00022989"/>
    </source>
</evidence>